<evidence type="ECO:0000313" key="2">
    <source>
        <dbReference type="Proteomes" id="UP000887578"/>
    </source>
</evidence>
<organism evidence="2 3">
    <name type="scientific">Panagrolaimus davidi</name>
    <dbReference type="NCBI Taxonomy" id="227884"/>
    <lineage>
        <taxon>Eukaryota</taxon>
        <taxon>Metazoa</taxon>
        <taxon>Ecdysozoa</taxon>
        <taxon>Nematoda</taxon>
        <taxon>Chromadorea</taxon>
        <taxon>Rhabditida</taxon>
        <taxon>Tylenchina</taxon>
        <taxon>Panagrolaimomorpha</taxon>
        <taxon>Panagrolaimoidea</taxon>
        <taxon>Panagrolaimidae</taxon>
        <taxon>Panagrolaimus</taxon>
    </lineage>
</organism>
<keyword evidence="2" id="KW-1185">Reference proteome</keyword>
<feature type="signal peptide" evidence="1">
    <location>
        <begin position="1"/>
        <end position="17"/>
    </location>
</feature>
<dbReference type="WBParaSite" id="PDA_v2.g23426.t1">
    <property type="protein sequence ID" value="PDA_v2.g23426.t1"/>
    <property type="gene ID" value="PDA_v2.g23426"/>
</dbReference>
<dbReference type="Proteomes" id="UP000887578">
    <property type="component" value="Unplaced"/>
</dbReference>
<evidence type="ECO:0000313" key="3">
    <source>
        <dbReference type="WBParaSite" id="PDA_v2.g23426.t1"/>
    </source>
</evidence>
<evidence type="ECO:0000256" key="1">
    <source>
        <dbReference type="SAM" id="SignalP"/>
    </source>
</evidence>
<reference evidence="3" key="1">
    <citation type="submission" date="2022-11" db="UniProtKB">
        <authorList>
            <consortium name="WormBaseParasite"/>
        </authorList>
    </citation>
    <scope>IDENTIFICATION</scope>
</reference>
<proteinExistence type="predicted"/>
<accession>A0A914PX86</accession>
<keyword evidence="1" id="KW-0732">Signal</keyword>
<name>A0A914PX86_9BILA</name>
<feature type="chain" id="PRO_5036673131" evidence="1">
    <location>
        <begin position="18"/>
        <end position="103"/>
    </location>
</feature>
<dbReference type="AlphaFoldDB" id="A0A914PX86"/>
<protein>
    <submittedName>
        <fullName evidence="3">Uncharacterized protein</fullName>
    </submittedName>
</protein>
<sequence>MAVQKVLWLFLIQNAMIYEYFYSASREIFVCSNCIKKNHHVTAKIHVDEKNGEKFVELSENEHICEPKKDEFAARIINHSNFMIVDRDDKTNPAKAIVFTSKE</sequence>